<name>A0A6S6WL36_9GAMM</name>
<evidence type="ECO:0000256" key="3">
    <source>
        <dbReference type="ARBA" id="ARBA00034247"/>
    </source>
</evidence>
<protein>
    <recommendedName>
        <fullName evidence="2">diguanylate cyclase</fullName>
        <ecNumber evidence="2">2.7.7.65</ecNumber>
    </recommendedName>
</protein>
<dbReference type="SUPFAM" id="SSF55073">
    <property type="entry name" value="Nucleotide cyclase"/>
    <property type="match status" value="1"/>
</dbReference>
<dbReference type="EC" id="2.7.7.65" evidence="2"/>
<evidence type="ECO:0000259" key="5">
    <source>
        <dbReference type="PROSITE" id="PS50887"/>
    </source>
</evidence>
<keyword evidence="6" id="KW-0808">Transferase</keyword>
<organism evidence="6 7">
    <name type="scientific">Pseudidiomarina piscicola</name>
    <dbReference type="NCBI Taxonomy" id="2614830"/>
    <lineage>
        <taxon>Bacteria</taxon>
        <taxon>Pseudomonadati</taxon>
        <taxon>Pseudomonadota</taxon>
        <taxon>Gammaproteobacteria</taxon>
        <taxon>Alteromonadales</taxon>
        <taxon>Idiomarinaceae</taxon>
        <taxon>Pseudidiomarina</taxon>
    </lineage>
</organism>
<dbReference type="InterPro" id="IPR000160">
    <property type="entry name" value="GGDEF_dom"/>
</dbReference>
<evidence type="ECO:0000256" key="2">
    <source>
        <dbReference type="ARBA" id="ARBA00012528"/>
    </source>
</evidence>
<dbReference type="FunFam" id="3.30.70.270:FF:000001">
    <property type="entry name" value="Diguanylate cyclase domain protein"/>
    <property type="match status" value="1"/>
</dbReference>
<evidence type="ECO:0000313" key="7">
    <source>
        <dbReference type="Proteomes" id="UP000481517"/>
    </source>
</evidence>
<sequence>MLSKSTSINSPLDPRYRRVQFLKALLWIIIVVAPLLAVVNYIREQHSLMVALELGLLAIAAGLFLWLEKQPKAVLVISWLVTLLISSVVAVYIVVSQGQSYSLYWLAVIPPVAYALLGGRWGLLLSAAFLLGVFSFISVTEATWSDAPFTIDSLLNIIIATTALIILLRYIEQTRSDAFHFLHQHSERLKSIAVTDPLTGLFNRVQLDHDLNHSLVKARQSDSGFSIMLIDIDHFKRVNDTYGHQVGDIVLVELAQILRTRIRSTDVAGRWGGEEFLVLVPNSTSQQCVKHAEIMREAIAHFSFHDGIRITASFGVASFRNGDDSESLIARVDKALYQAKAEGRNRTVSA</sequence>
<feature type="transmembrane region" description="Helical" evidence="4">
    <location>
        <begin position="154"/>
        <end position="171"/>
    </location>
</feature>
<dbReference type="SMART" id="SM00267">
    <property type="entry name" value="GGDEF"/>
    <property type="match status" value="1"/>
</dbReference>
<dbReference type="InterPro" id="IPR050469">
    <property type="entry name" value="Diguanylate_Cyclase"/>
</dbReference>
<dbReference type="CDD" id="cd01949">
    <property type="entry name" value="GGDEF"/>
    <property type="match status" value="1"/>
</dbReference>
<dbReference type="EMBL" id="CADCXY010000002">
    <property type="protein sequence ID" value="CAB0150634.1"/>
    <property type="molecule type" value="Genomic_DNA"/>
</dbReference>
<dbReference type="Proteomes" id="UP000481517">
    <property type="component" value="Unassembled WGS sequence"/>
</dbReference>
<dbReference type="GO" id="GO:0052621">
    <property type="term" value="F:diguanylate cyclase activity"/>
    <property type="evidence" value="ECO:0007669"/>
    <property type="project" value="UniProtKB-EC"/>
</dbReference>
<dbReference type="Pfam" id="PF00990">
    <property type="entry name" value="GGDEF"/>
    <property type="match status" value="1"/>
</dbReference>
<keyword evidence="4" id="KW-0812">Transmembrane</keyword>
<feature type="transmembrane region" description="Helical" evidence="4">
    <location>
        <begin position="48"/>
        <end position="67"/>
    </location>
</feature>
<comment type="cofactor">
    <cofactor evidence="1">
        <name>Mg(2+)</name>
        <dbReference type="ChEBI" id="CHEBI:18420"/>
    </cofactor>
</comment>
<feature type="transmembrane region" description="Helical" evidence="4">
    <location>
        <begin position="101"/>
        <end position="117"/>
    </location>
</feature>
<dbReference type="RefSeq" id="WP_173920097.1">
    <property type="nucleotide sequence ID" value="NZ_CADCXY010000002.1"/>
</dbReference>
<evidence type="ECO:0000256" key="4">
    <source>
        <dbReference type="SAM" id="Phobius"/>
    </source>
</evidence>
<dbReference type="InterPro" id="IPR048435">
    <property type="entry name" value="MASE6"/>
</dbReference>
<evidence type="ECO:0000313" key="6">
    <source>
        <dbReference type="EMBL" id="CAB0150634.1"/>
    </source>
</evidence>
<dbReference type="PANTHER" id="PTHR45138:SF9">
    <property type="entry name" value="DIGUANYLATE CYCLASE DGCM-RELATED"/>
    <property type="match status" value="1"/>
</dbReference>
<dbReference type="AlphaFoldDB" id="A0A6S6WL36"/>
<evidence type="ECO:0000256" key="1">
    <source>
        <dbReference type="ARBA" id="ARBA00001946"/>
    </source>
</evidence>
<accession>A0A6S6WL36</accession>
<feature type="transmembrane region" description="Helical" evidence="4">
    <location>
        <begin position="74"/>
        <end position="95"/>
    </location>
</feature>
<dbReference type="InterPro" id="IPR029787">
    <property type="entry name" value="Nucleotide_cyclase"/>
</dbReference>
<keyword evidence="4" id="KW-1133">Transmembrane helix</keyword>
<gene>
    <name evidence="6" type="primary">ydaM_3</name>
    <name evidence="6" type="ORF">PSI9734_01077</name>
</gene>
<dbReference type="PROSITE" id="PS50887">
    <property type="entry name" value="GGDEF"/>
    <property type="match status" value="1"/>
</dbReference>
<keyword evidence="7" id="KW-1185">Reference proteome</keyword>
<keyword evidence="4" id="KW-0472">Membrane</keyword>
<dbReference type="PANTHER" id="PTHR45138">
    <property type="entry name" value="REGULATORY COMPONENTS OF SENSORY TRANSDUCTION SYSTEM"/>
    <property type="match status" value="1"/>
</dbReference>
<proteinExistence type="predicted"/>
<dbReference type="InterPro" id="IPR043128">
    <property type="entry name" value="Rev_trsase/Diguanyl_cyclase"/>
</dbReference>
<dbReference type="Pfam" id="PF20966">
    <property type="entry name" value="MASE6"/>
    <property type="match status" value="1"/>
</dbReference>
<reference evidence="6 7" key="1">
    <citation type="submission" date="2020-02" db="EMBL/GenBank/DDBJ databases">
        <authorList>
            <person name="Rodrigo-Torres L."/>
            <person name="Arahal R. D."/>
            <person name="Lucena T."/>
        </authorList>
    </citation>
    <scope>NUCLEOTIDE SEQUENCE [LARGE SCALE GENOMIC DNA]</scope>
    <source>
        <strain evidence="6 7">CECT 9734</strain>
    </source>
</reference>
<comment type="catalytic activity">
    <reaction evidence="3">
        <text>2 GTP = 3',3'-c-di-GMP + 2 diphosphate</text>
        <dbReference type="Rhea" id="RHEA:24898"/>
        <dbReference type="ChEBI" id="CHEBI:33019"/>
        <dbReference type="ChEBI" id="CHEBI:37565"/>
        <dbReference type="ChEBI" id="CHEBI:58805"/>
        <dbReference type="EC" id="2.7.7.65"/>
    </reaction>
</comment>
<dbReference type="NCBIfam" id="TIGR00254">
    <property type="entry name" value="GGDEF"/>
    <property type="match status" value="1"/>
</dbReference>
<dbReference type="Gene3D" id="3.30.70.270">
    <property type="match status" value="1"/>
</dbReference>
<keyword evidence="6" id="KW-0548">Nucleotidyltransferase</keyword>
<feature type="transmembrane region" description="Helical" evidence="4">
    <location>
        <begin position="21"/>
        <end position="42"/>
    </location>
</feature>
<feature type="domain" description="GGDEF" evidence="5">
    <location>
        <begin position="223"/>
        <end position="350"/>
    </location>
</feature>
<feature type="transmembrane region" description="Helical" evidence="4">
    <location>
        <begin position="124"/>
        <end position="142"/>
    </location>
</feature>